<feature type="chain" id="PRO_5047232235" description="DUF4398 domain-containing protein" evidence="2">
    <location>
        <begin position="20"/>
        <end position="166"/>
    </location>
</feature>
<sequence>MKFIIAAIFVALIAATAQAQETNPIYQSPDAQSKFRDAQLHVQELMKTGRYAEASKFMPVYQTLACEAAEQKAGRSAEEGAAICAQKNKPAGLSAGQSPQQSAQPATESFLGPGVTMMQRTVPGSSTFLDGSAPSIFVFDPRSVPGTDSRTSSRTDSQTDPWTGKP</sequence>
<protein>
    <recommendedName>
        <fullName evidence="5">DUF4398 domain-containing protein</fullName>
    </recommendedName>
</protein>
<keyword evidence="2" id="KW-0732">Signal</keyword>
<comment type="caution">
    <text evidence="3">The sequence shown here is derived from an EMBL/GenBank/DDBJ whole genome shotgun (WGS) entry which is preliminary data.</text>
</comment>
<accession>A0ABY0TEC0</accession>
<feature type="signal peptide" evidence="2">
    <location>
        <begin position="1"/>
        <end position="19"/>
    </location>
</feature>
<name>A0ABY0TEC0_9PROT</name>
<proteinExistence type="predicted"/>
<evidence type="ECO:0000313" key="3">
    <source>
        <dbReference type="EMBL" id="SDQ70050.1"/>
    </source>
</evidence>
<keyword evidence="4" id="KW-1185">Reference proteome</keyword>
<dbReference type="Proteomes" id="UP000183471">
    <property type="component" value="Unassembled WGS sequence"/>
</dbReference>
<feature type="region of interest" description="Disordered" evidence="1">
    <location>
        <begin position="89"/>
        <end position="110"/>
    </location>
</feature>
<evidence type="ECO:0000313" key="4">
    <source>
        <dbReference type="Proteomes" id="UP000183471"/>
    </source>
</evidence>
<feature type="region of interest" description="Disordered" evidence="1">
    <location>
        <begin position="126"/>
        <end position="166"/>
    </location>
</feature>
<feature type="compositionally biased region" description="Low complexity" evidence="1">
    <location>
        <begin position="147"/>
        <end position="160"/>
    </location>
</feature>
<evidence type="ECO:0000256" key="1">
    <source>
        <dbReference type="SAM" id="MobiDB-lite"/>
    </source>
</evidence>
<reference evidence="3 4" key="1">
    <citation type="submission" date="2016-10" db="EMBL/GenBank/DDBJ databases">
        <authorList>
            <person name="Varghese N."/>
            <person name="Submissions S."/>
        </authorList>
    </citation>
    <scope>NUCLEOTIDE SEQUENCE [LARGE SCALE GENOMIC DNA]</scope>
    <source>
        <strain evidence="3 4">Nl1</strain>
    </source>
</reference>
<gene>
    <name evidence="3" type="ORF">SAMN05216402_1919</name>
</gene>
<evidence type="ECO:0000256" key="2">
    <source>
        <dbReference type="SAM" id="SignalP"/>
    </source>
</evidence>
<organism evidence="3 4">
    <name type="scientific">Nitrosospira multiformis</name>
    <dbReference type="NCBI Taxonomy" id="1231"/>
    <lineage>
        <taxon>Bacteria</taxon>
        <taxon>Pseudomonadati</taxon>
        <taxon>Pseudomonadota</taxon>
        <taxon>Betaproteobacteria</taxon>
        <taxon>Nitrosomonadales</taxon>
        <taxon>Nitrosomonadaceae</taxon>
        <taxon>Nitrosospira</taxon>
    </lineage>
</organism>
<dbReference type="RefSeq" id="WP_074632100.1">
    <property type="nucleotide sequence ID" value="NZ_FNKY01000001.1"/>
</dbReference>
<feature type="compositionally biased region" description="Low complexity" evidence="1">
    <location>
        <begin position="91"/>
        <end position="106"/>
    </location>
</feature>
<evidence type="ECO:0008006" key="5">
    <source>
        <dbReference type="Google" id="ProtNLM"/>
    </source>
</evidence>
<dbReference type="EMBL" id="FNKY01000001">
    <property type="protein sequence ID" value="SDQ70050.1"/>
    <property type="molecule type" value="Genomic_DNA"/>
</dbReference>